<feature type="transmembrane region" description="Helical" evidence="1">
    <location>
        <begin position="57"/>
        <end position="77"/>
    </location>
</feature>
<keyword evidence="1" id="KW-0472">Membrane</keyword>
<evidence type="ECO:0000313" key="2">
    <source>
        <dbReference type="EMBL" id="QQZ10119.1"/>
    </source>
</evidence>
<dbReference type="EMBL" id="CP065425">
    <property type="protein sequence ID" value="QQZ10119.1"/>
    <property type="molecule type" value="Genomic_DNA"/>
</dbReference>
<gene>
    <name evidence="2" type="ORF">I5776_03935</name>
</gene>
<feature type="transmembrane region" description="Helical" evidence="1">
    <location>
        <begin position="6"/>
        <end position="21"/>
    </location>
</feature>
<evidence type="ECO:0000256" key="1">
    <source>
        <dbReference type="SAM" id="Phobius"/>
    </source>
</evidence>
<name>A0ABX7E342_9BACI</name>
<sequence length="89" mass="10309">MGELLIVIITFLAAQLFFNRSEWIKKLPIWKSFIYSIAAIILSILIVLFFGKVFVPIIMVVTVICGTLITMKFRLYLFRKTTILHEGNK</sequence>
<keyword evidence="3" id="KW-1185">Reference proteome</keyword>
<protein>
    <submittedName>
        <fullName evidence="2">Uncharacterized protein</fullName>
    </submittedName>
</protein>
<proteinExistence type="predicted"/>
<keyword evidence="1" id="KW-0812">Transmembrane</keyword>
<feature type="transmembrane region" description="Helical" evidence="1">
    <location>
        <begin position="33"/>
        <end position="51"/>
    </location>
</feature>
<organism evidence="2 3">
    <name type="scientific">Heyndrickxia vini</name>
    <dbReference type="NCBI Taxonomy" id="1476025"/>
    <lineage>
        <taxon>Bacteria</taxon>
        <taxon>Bacillati</taxon>
        <taxon>Bacillota</taxon>
        <taxon>Bacilli</taxon>
        <taxon>Bacillales</taxon>
        <taxon>Bacillaceae</taxon>
        <taxon>Heyndrickxia</taxon>
    </lineage>
</organism>
<dbReference type="RefSeq" id="WP_202779063.1">
    <property type="nucleotide sequence ID" value="NZ_CP065425.1"/>
</dbReference>
<accession>A0ABX7E342</accession>
<evidence type="ECO:0000313" key="3">
    <source>
        <dbReference type="Proteomes" id="UP000595691"/>
    </source>
</evidence>
<dbReference type="Proteomes" id="UP000595691">
    <property type="component" value="Chromosome"/>
</dbReference>
<reference evidence="2 3" key="1">
    <citation type="submission" date="2020-11" db="EMBL/GenBank/DDBJ databases">
        <title>Taxonomic evaluation of the Bacillus sporothermodurans group of bacteria based on whole genome sequences.</title>
        <authorList>
            <person name="Fiedler G."/>
            <person name="Herbstmann A.-D."/>
            <person name="Doll E."/>
            <person name="Wenning M."/>
            <person name="Brinks E."/>
            <person name="Kabisch J."/>
            <person name="Breitenwieser F."/>
            <person name="Lappann M."/>
            <person name="Boehnlein C."/>
            <person name="Franz C."/>
        </authorList>
    </citation>
    <scope>NUCLEOTIDE SEQUENCE [LARGE SCALE GENOMIC DNA]</scope>
    <source>
        <strain evidence="2 3">JCM 19841</strain>
    </source>
</reference>
<keyword evidence="1" id="KW-1133">Transmembrane helix</keyword>